<dbReference type="AlphaFoldDB" id="A0A093UKL3"/>
<comment type="subcellular location">
    <subcellularLocation>
        <location evidence="4">Mitochondrion inner membrane</location>
    </subcellularLocation>
</comment>
<sequence length="88" mass="10445">MHSHLHTPENINCEEIMNALDECHSRGFLWKAMGQCNDIKRDVNRCLGAERAKRAKQNRDQAMERRARVEKLWAEERLREQGETLQKQ</sequence>
<reference key="1">
    <citation type="journal article" date="2014" name="PLoS Genet.">
        <title>Signature Gene Expression Reveals Novel Clues to the Molecular Mechanisms of Dimorphic Transition in Penicillium marneffei.</title>
        <authorList>
            <person name="Yang E."/>
            <person name="Wang G."/>
            <person name="Cai J."/>
            <person name="Woo P.C."/>
            <person name="Lau S.K."/>
            <person name="Yuen K.-Y."/>
            <person name="Chow W.-N."/>
            <person name="Lin X."/>
        </authorList>
    </citation>
    <scope>NUCLEOTIDE SEQUENCE [LARGE SCALE GENOMIC DNA]</scope>
    <source>
        <strain>PM1</strain>
    </source>
</reference>
<evidence type="ECO:0000256" key="2">
    <source>
        <dbReference type="ARBA" id="ARBA00023128"/>
    </source>
</evidence>
<dbReference type="PANTHER" id="PTHR22977">
    <property type="entry name" value="COX ASSEMBLY MITOCHONDRIAL PROTEIN"/>
    <property type="match status" value="1"/>
</dbReference>
<dbReference type="InterPro" id="IPR013892">
    <property type="entry name" value="Cyt_c_biogenesis_Cmc1-like"/>
</dbReference>
<accession>A0A093UKL3</accession>
<dbReference type="eggNOG" id="ENOG502SAZT">
    <property type="taxonomic scope" value="Eukaryota"/>
</dbReference>
<evidence type="ECO:0000256" key="3">
    <source>
        <dbReference type="ARBA" id="ARBA00023157"/>
    </source>
</evidence>
<dbReference type="HOGENOM" id="CLU_169286_3_0_1"/>
<dbReference type="Pfam" id="PF08583">
    <property type="entry name" value="Cmc1"/>
    <property type="match status" value="1"/>
</dbReference>
<gene>
    <name evidence="5" type="ORF">GQ26_0970040</name>
</gene>
<dbReference type="PANTHER" id="PTHR22977:SF1">
    <property type="entry name" value="COX ASSEMBLY MITOCHONDRIAL PROTEIN 2 HOMOLOG"/>
    <property type="match status" value="1"/>
</dbReference>
<reference evidence="5" key="2">
    <citation type="journal article" date="2014" name="PLoS Genet.">
        <title>Signature gene expression reveals novel clues to the molecular mechanisms of dimorphic transition in Penicillium marneffei.</title>
        <authorList>
            <person name="Yang E."/>
            <person name="Wang G."/>
            <person name="Cai J."/>
            <person name="Woo P.C."/>
            <person name="Lau S.K."/>
            <person name="Yuen K.-Y."/>
            <person name="Chow W.-N."/>
            <person name="Lin X."/>
        </authorList>
    </citation>
    <scope>NUCLEOTIDE SEQUENCE</scope>
    <source>
        <strain evidence="5">PM1</strain>
    </source>
</reference>
<keyword evidence="2 4" id="KW-0496">Mitochondrion</keyword>
<comment type="function">
    <text evidence="4">Required for mitochondrial cytochrome c oxidase (COX) assembly and respiration.</text>
</comment>
<evidence type="ECO:0000256" key="4">
    <source>
        <dbReference type="RuleBase" id="RU364104"/>
    </source>
</evidence>
<comment type="caution">
    <text evidence="5">The sequence shown here is derived from an EMBL/GenBank/DDBJ whole genome shotgun (WGS) entry which is preliminary data.</text>
</comment>
<keyword evidence="4" id="KW-0999">Mitochondrion inner membrane</keyword>
<keyword evidence="3" id="KW-1015">Disulfide bond</keyword>
<dbReference type="GO" id="GO:0005743">
    <property type="term" value="C:mitochondrial inner membrane"/>
    <property type="evidence" value="ECO:0007669"/>
    <property type="project" value="UniProtKB-SubCell"/>
</dbReference>
<proteinExistence type="inferred from homology"/>
<name>A0A093UKL3_TALMA</name>
<keyword evidence="4" id="KW-0472">Membrane</keyword>
<comment type="similarity">
    <text evidence="1 4">Belongs to the CMC family.</text>
</comment>
<organism evidence="5">
    <name type="scientific">Talaromyces marneffei PM1</name>
    <dbReference type="NCBI Taxonomy" id="1077442"/>
    <lineage>
        <taxon>Eukaryota</taxon>
        <taxon>Fungi</taxon>
        <taxon>Dikarya</taxon>
        <taxon>Ascomycota</taxon>
        <taxon>Pezizomycotina</taxon>
        <taxon>Eurotiomycetes</taxon>
        <taxon>Eurotiomycetidae</taxon>
        <taxon>Eurotiales</taxon>
        <taxon>Trichocomaceae</taxon>
        <taxon>Talaromyces</taxon>
        <taxon>Talaromyces sect. Talaromyces</taxon>
    </lineage>
</organism>
<keyword evidence="4" id="KW-0143">Chaperone</keyword>
<evidence type="ECO:0000313" key="5">
    <source>
        <dbReference type="EMBL" id="KFX40812.1"/>
    </source>
</evidence>
<evidence type="ECO:0000256" key="1">
    <source>
        <dbReference type="ARBA" id="ARBA00007347"/>
    </source>
</evidence>
<protein>
    <recommendedName>
        <fullName evidence="4">COX assembly mitochondrial protein</fullName>
    </recommendedName>
</protein>
<dbReference type="EMBL" id="JPOX01000097">
    <property type="protein sequence ID" value="KFX40812.1"/>
    <property type="molecule type" value="Genomic_DNA"/>
</dbReference>